<evidence type="ECO:0000256" key="1">
    <source>
        <dbReference type="SAM" id="MobiDB-lite"/>
    </source>
</evidence>
<dbReference type="Proteomes" id="UP000326924">
    <property type="component" value="Unassembled WGS sequence"/>
</dbReference>
<feature type="region of interest" description="Disordered" evidence="1">
    <location>
        <begin position="41"/>
        <end position="63"/>
    </location>
</feature>
<dbReference type="OrthoDB" id="3255996at2759"/>
<name>A0A5J5ERH0_9PEZI</name>
<proteinExistence type="predicted"/>
<dbReference type="AlphaFoldDB" id="A0A5J5ERH0"/>
<organism evidence="2 3">
    <name type="scientific">Sphaerosporella brunnea</name>
    <dbReference type="NCBI Taxonomy" id="1250544"/>
    <lineage>
        <taxon>Eukaryota</taxon>
        <taxon>Fungi</taxon>
        <taxon>Dikarya</taxon>
        <taxon>Ascomycota</taxon>
        <taxon>Pezizomycotina</taxon>
        <taxon>Pezizomycetes</taxon>
        <taxon>Pezizales</taxon>
        <taxon>Pyronemataceae</taxon>
        <taxon>Sphaerosporella</taxon>
    </lineage>
</organism>
<sequence length="415" mass="47266">MSVSPSALASPSTSPLSFPSTMAMTTPAAAAAGGSTSFTFAGISGSDGQNKPPASPAPSDSDPPAVLWVADRHRLVFRLLDILKSNPELRCGIWRHRGEPLPSLPKIEFFRQVARLLFTDEPGYPQAHNVIENHYGKAVKIKMWNLQSTYDKKAQELFHGGERIHREEDLPRESDTWRRWEHVRQDCPFFFQLQELCADRELDVLPHTVTPSRKRQHVNHEMPAKASRSRREEAITPARTPRSAVEDEISEVEEQLEAESRERIARNRAAAALAVVPFSHPPNRQRNHILPELDTVFFSVVLRGGKFEAKPPRGDFRYLQAWEDFLEWVRSLRRNGGPFTLEVKYKAFTKDEETLMILGVRKEGDEVTDRIYDQSSYNVALQSAMRFRRKEAPLIFVQVWVGEPGFETIAEHIHV</sequence>
<feature type="region of interest" description="Disordered" evidence="1">
    <location>
        <begin position="1"/>
        <end position="21"/>
    </location>
</feature>
<keyword evidence="3" id="KW-1185">Reference proteome</keyword>
<accession>A0A5J5ERH0</accession>
<gene>
    <name evidence="2" type="ORF">FN846DRAFT_960357</name>
</gene>
<protein>
    <submittedName>
        <fullName evidence="2">Uncharacterized protein</fullName>
    </submittedName>
</protein>
<feature type="compositionally biased region" description="Basic and acidic residues" evidence="1">
    <location>
        <begin position="218"/>
        <end position="234"/>
    </location>
</feature>
<dbReference type="EMBL" id="VXIS01000165">
    <property type="protein sequence ID" value="KAA8899511.1"/>
    <property type="molecule type" value="Genomic_DNA"/>
</dbReference>
<evidence type="ECO:0000313" key="3">
    <source>
        <dbReference type="Proteomes" id="UP000326924"/>
    </source>
</evidence>
<feature type="region of interest" description="Disordered" evidence="1">
    <location>
        <begin position="212"/>
        <end position="247"/>
    </location>
</feature>
<comment type="caution">
    <text evidence="2">The sequence shown here is derived from an EMBL/GenBank/DDBJ whole genome shotgun (WGS) entry which is preliminary data.</text>
</comment>
<reference evidence="2 3" key="1">
    <citation type="submission" date="2019-09" db="EMBL/GenBank/DDBJ databases">
        <title>Draft genome of the ectomycorrhizal ascomycete Sphaerosporella brunnea.</title>
        <authorList>
            <consortium name="DOE Joint Genome Institute"/>
            <person name="Benucci G.M."/>
            <person name="Marozzi G."/>
            <person name="Antonielli L."/>
            <person name="Sanchez S."/>
            <person name="Marco P."/>
            <person name="Wang X."/>
            <person name="Falini L.B."/>
            <person name="Barry K."/>
            <person name="Haridas S."/>
            <person name="Lipzen A."/>
            <person name="Labutti K."/>
            <person name="Grigoriev I.V."/>
            <person name="Murat C."/>
            <person name="Martin F."/>
            <person name="Albertini E."/>
            <person name="Donnini D."/>
            <person name="Bonito G."/>
        </authorList>
    </citation>
    <scope>NUCLEOTIDE SEQUENCE [LARGE SCALE GENOMIC DNA]</scope>
    <source>
        <strain evidence="2 3">Sb_GMNB300</strain>
    </source>
</reference>
<dbReference type="InParanoid" id="A0A5J5ERH0"/>
<evidence type="ECO:0000313" key="2">
    <source>
        <dbReference type="EMBL" id="KAA8899511.1"/>
    </source>
</evidence>